<proteinExistence type="predicted"/>
<name>A0A2U2B4K6_9BACT</name>
<dbReference type="Proteomes" id="UP000244956">
    <property type="component" value="Unassembled WGS sequence"/>
</dbReference>
<evidence type="ECO:0000313" key="1">
    <source>
        <dbReference type="EMBL" id="PWD97992.1"/>
    </source>
</evidence>
<accession>A0A2U2B4K6</accession>
<gene>
    <name evidence="1" type="ORF">DDZ16_18140</name>
</gene>
<organism evidence="1 2">
    <name type="scientific">Marinilabilia rubra</name>
    <dbReference type="NCBI Taxonomy" id="2162893"/>
    <lineage>
        <taxon>Bacteria</taxon>
        <taxon>Pseudomonadati</taxon>
        <taxon>Bacteroidota</taxon>
        <taxon>Bacteroidia</taxon>
        <taxon>Marinilabiliales</taxon>
        <taxon>Marinilabiliaceae</taxon>
        <taxon>Marinilabilia</taxon>
    </lineage>
</organism>
<keyword evidence="2" id="KW-1185">Reference proteome</keyword>
<dbReference type="AlphaFoldDB" id="A0A2U2B4K6"/>
<protein>
    <submittedName>
        <fullName evidence="1">Uncharacterized protein</fullName>
    </submittedName>
</protein>
<reference evidence="1 2" key="1">
    <citation type="submission" date="2018-05" db="EMBL/GenBank/DDBJ databases">
        <title>Marinilabilia rubrum sp. nov., isolated from saltern sediment.</title>
        <authorList>
            <person name="Zhang R."/>
        </authorList>
    </citation>
    <scope>NUCLEOTIDE SEQUENCE [LARGE SCALE GENOMIC DNA]</scope>
    <source>
        <strain evidence="1 2">WTE16</strain>
    </source>
</reference>
<sequence length="67" mass="7663">MVVTDDWLTAPRCKQGAGGVGRYLYGGKTMRLSSMLNVILSLSKNLFLDKQMFRLRSTWHSFGVLYF</sequence>
<evidence type="ECO:0000313" key="2">
    <source>
        <dbReference type="Proteomes" id="UP000244956"/>
    </source>
</evidence>
<comment type="caution">
    <text evidence="1">The sequence shown here is derived from an EMBL/GenBank/DDBJ whole genome shotgun (WGS) entry which is preliminary data.</text>
</comment>
<dbReference type="EMBL" id="QEWP01000021">
    <property type="protein sequence ID" value="PWD97992.1"/>
    <property type="molecule type" value="Genomic_DNA"/>
</dbReference>